<dbReference type="InterPro" id="IPR012337">
    <property type="entry name" value="RNaseH-like_sf"/>
</dbReference>
<dbReference type="Proteomes" id="UP000539350">
    <property type="component" value="Unassembled WGS sequence"/>
</dbReference>
<dbReference type="InterPro" id="IPR001598">
    <property type="entry name" value="Transposase_IS30_CS"/>
</dbReference>
<evidence type="ECO:0000313" key="10">
    <source>
        <dbReference type="EMBL" id="MBA6413671.1"/>
    </source>
</evidence>
<dbReference type="InterPro" id="IPR009057">
    <property type="entry name" value="Homeodomain-like_sf"/>
</dbReference>
<dbReference type="PROSITE" id="PS01043">
    <property type="entry name" value="TRANSPOSASE_IS30"/>
    <property type="match status" value="1"/>
</dbReference>
<evidence type="ECO:0000256" key="4">
    <source>
        <dbReference type="ARBA" id="ARBA00023125"/>
    </source>
</evidence>
<protein>
    <submittedName>
        <fullName evidence="10">IS30 family transposase</fullName>
    </submittedName>
</protein>
<dbReference type="AlphaFoldDB" id="A0A7W2TXB3"/>
<dbReference type="EMBL" id="JACFXU010000011">
    <property type="protein sequence ID" value="MBA6411731.1"/>
    <property type="molecule type" value="Genomic_DNA"/>
</dbReference>
<evidence type="ECO:0000313" key="7">
    <source>
        <dbReference type="EMBL" id="MBA6411731.1"/>
    </source>
</evidence>
<evidence type="ECO:0000259" key="6">
    <source>
        <dbReference type="PROSITE" id="PS50994"/>
    </source>
</evidence>
<keyword evidence="11" id="KW-1185">Reference proteome</keyword>
<organism evidence="10 11">
    <name type="scientific">Sediminihaliea albiluteola</name>
    <dbReference type="NCBI Taxonomy" id="2758564"/>
    <lineage>
        <taxon>Bacteria</taxon>
        <taxon>Pseudomonadati</taxon>
        <taxon>Pseudomonadota</taxon>
        <taxon>Gammaproteobacteria</taxon>
        <taxon>Cellvibrionales</taxon>
        <taxon>Halieaceae</taxon>
        <taxon>Sediminihaliea</taxon>
    </lineage>
</organism>
<proteinExistence type="inferred from homology"/>
<evidence type="ECO:0000256" key="3">
    <source>
        <dbReference type="ARBA" id="ARBA00022578"/>
    </source>
</evidence>
<dbReference type="EMBL" id="JACFXU010000015">
    <property type="protein sequence ID" value="MBA6413671.1"/>
    <property type="molecule type" value="Genomic_DNA"/>
</dbReference>
<dbReference type="PANTHER" id="PTHR10948:SF23">
    <property type="entry name" value="TRANSPOSASE INSI FOR INSERTION SEQUENCE ELEMENT IS30A-RELATED"/>
    <property type="match status" value="1"/>
</dbReference>
<evidence type="ECO:0000313" key="11">
    <source>
        <dbReference type="Proteomes" id="UP000539350"/>
    </source>
</evidence>
<dbReference type="Pfam" id="PF13936">
    <property type="entry name" value="HTH_38"/>
    <property type="match status" value="1"/>
</dbReference>
<name>A0A7W2TXB3_9GAMM</name>
<comment type="function">
    <text evidence="1">Required for the transposition of the insertion element.</text>
</comment>
<dbReference type="GO" id="GO:0005829">
    <property type="term" value="C:cytosol"/>
    <property type="evidence" value="ECO:0007669"/>
    <property type="project" value="TreeGrafter"/>
</dbReference>
<evidence type="ECO:0000313" key="9">
    <source>
        <dbReference type="EMBL" id="MBA6412828.1"/>
    </source>
</evidence>
<dbReference type="InterPro" id="IPR036397">
    <property type="entry name" value="RNaseH_sf"/>
</dbReference>
<feature type="domain" description="Integrase catalytic" evidence="6">
    <location>
        <begin position="154"/>
        <end position="315"/>
    </location>
</feature>
<dbReference type="InterPro" id="IPR051917">
    <property type="entry name" value="Transposase-Integrase"/>
</dbReference>
<evidence type="ECO:0000256" key="1">
    <source>
        <dbReference type="ARBA" id="ARBA00002190"/>
    </source>
</evidence>
<dbReference type="PANTHER" id="PTHR10948">
    <property type="entry name" value="TRANSPOSASE"/>
    <property type="match status" value="1"/>
</dbReference>
<dbReference type="NCBIfam" id="NF033563">
    <property type="entry name" value="transpos_IS30"/>
    <property type="match status" value="1"/>
</dbReference>
<dbReference type="GO" id="GO:0004803">
    <property type="term" value="F:transposase activity"/>
    <property type="evidence" value="ECO:0007669"/>
    <property type="project" value="InterPro"/>
</dbReference>
<reference evidence="10 11" key="1">
    <citation type="submission" date="2020-07" db="EMBL/GenBank/DDBJ databases">
        <title>Halieaceae bacterium, F7430, whole genome shotgun sequencing project.</title>
        <authorList>
            <person name="Jiang S."/>
            <person name="Liu Z.W."/>
            <person name="Du Z.J."/>
        </authorList>
    </citation>
    <scope>NUCLEOTIDE SEQUENCE [LARGE SCALE GENOMIC DNA]</scope>
    <source>
        <strain evidence="10 11">F7430</strain>
    </source>
</reference>
<dbReference type="InterPro" id="IPR053392">
    <property type="entry name" value="Transposase_IS30-like"/>
</dbReference>
<dbReference type="Gene3D" id="1.10.10.60">
    <property type="entry name" value="Homeodomain-like"/>
    <property type="match status" value="1"/>
</dbReference>
<dbReference type="InterPro" id="IPR001584">
    <property type="entry name" value="Integrase_cat-core"/>
</dbReference>
<comment type="similarity">
    <text evidence="2">Belongs to the transposase IS30 family.</text>
</comment>
<dbReference type="Gene3D" id="3.30.420.10">
    <property type="entry name" value="Ribonuclease H-like superfamily/Ribonuclease H"/>
    <property type="match status" value="1"/>
</dbReference>
<gene>
    <name evidence="7" type="ORF">H2508_01205</name>
    <name evidence="8" type="ORF">H2508_01245</name>
    <name evidence="9" type="ORF">H2508_06855</name>
    <name evidence="10" type="ORF">H2508_11175</name>
</gene>
<dbReference type="GO" id="GO:0006313">
    <property type="term" value="P:DNA transposition"/>
    <property type="evidence" value="ECO:0007669"/>
    <property type="project" value="InterPro"/>
</dbReference>
<dbReference type="EMBL" id="JACFXU010000014">
    <property type="protein sequence ID" value="MBA6412828.1"/>
    <property type="molecule type" value="Genomic_DNA"/>
</dbReference>
<evidence type="ECO:0000256" key="2">
    <source>
        <dbReference type="ARBA" id="ARBA00006363"/>
    </source>
</evidence>
<dbReference type="SUPFAM" id="SSF53098">
    <property type="entry name" value="Ribonuclease H-like"/>
    <property type="match status" value="1"/>
</dbReference>
<keyword evidence="4" id="KW-0238">DNA-binding</keyword>
<dbReference type="RefSeq" id="WP_182168589.1">
    <property type="nucleotide sequence ID" value="NZ_JACFXU010000011.1"/>
</dbReference>
<evidence type="ECO:0000256" key="5">
    <source>
        <dbReference type="ARBA" id="ARBA00023172"/>
    </source>
</evidence>
<comment type="caution">
    <text evidence="10">The sequence shown here is derived from an EMBL/GenBank/DDBJ whole genome shotgun (WGS) entry which is preliminary data.</text>
</comment>
<dbReference type="SUPFAM" id="SSF46689">
    <property type="entry name" value="Homeodomain-like"/>
    <property type="match status" value="1"/>
</dbReference>
<dbReference type="PROSITE" id="PS50994">
    <property type="entry name" value="INTEGRASE"/>
    <property type="match status" value="1"/>
</dbReference>
<evidence type="ECO:0000313" key="8">
    <source>
        <dbReference type="EMBL" id="MBA6411736.1"/>
    </source>
</evidence>
<sequence>MRHYAQLTQEQRYQIYALMKAGHSQTEIASIVGVHKSTVSREMRRNRGLKGYRPKQAQQLALQRRQCKVQPRIAPGHWSRVEELLCEDWSPEQVSLWLAQEEQISISHEWIYQYILEDKRRGGQLHLRLRCQKPRRKRYGSYDRRGQIPNRVSIEKRPSIVSERARLGDWELDTIIGKHHKQAIVSLTERKSRLALISKVSSKEAEGVKDAVIELLGPLSAHVHTITSDNGKEFACHQIIAEALAADFYFAHPYASWERGLNENTNGLIRQYFPKGSDFTDITEQDIEHVMEKLNNRPRKCLGMKTPNQVFFGINPPVALAS</sequence>
<dbReference type="InterPro" id="IPR025246">
    <property type="entry name" value="IS30-like_HTH"/>
</dbReference>
<dbReference type="GO" id="GO:0003677">
    <property type="term" value="F:DNA binding"/>
    <property type="evidence" value="ECO:0007669"/>
    <property type="project" value="UniProtKB-KW"/>
</dbReference>
<keyword evidence="3" id="KW-0815">Transposition</keyword>
<dbReference type="GO" id="GO:0015074">
    <property type="term" value="P:DNA integration"/>
    <property type="evidence" value="ECO:0007669"/>
    <property type="project" value="InterPro"/>
</dbReference>
<keyword evidence="5" id="KW-0233">DNA recombination</keyword>
<accession>A0A7W2TXB3</accession>
<dbReference type="EMBL" id="JACFXU010000013">
    <property type="protein sequence ID" value="MBA6411736.1"/>
    <property type="molecule type" value="Genomic_DNA"/>
</dbReference>